<keyword evidence="3" id="KW-1185">Reference proteome</keyword>
<reference evidence="3" key="1">
    <citation type="submission" date="2014-09" db="EMBL/GenBank/DDBJ databases">
        <title>Whole genome shotgun sequence of Streptomyces sp. NBRC 110027.</title>
        <authorList>
            <person name="Komaki H."/>
            <person name="Ichikawa N."/>
            <person name="Katano-Makiyama Y."/>
            <person name="Hosoyama A."/>
            <person name="Hashimoto M."/>
            <person name="Uohara A."/>
            <person name="Kitahashi Y."/>
            <person name="Ohji S."/>
            <person name="Kimura A."/>
            <person name="Yamazoe A."/>
            <person name="Igarashi Y."/>
            <person name="Fujita N."/>
        </authorList>
    </citation>
    <scope>NUCLEOTIDE SEQUENCE [LARGE SCALE GENOMIC DNA]</scope>
    <source>
        <strain evidence="3">NBRC 110027</strain>
    </source>
</reference>
<sequence length="299" mass="32521">MDSLAKDWQVDFAGVLMGPGTPYRISEVSGLGTPELRTQDVELPGDDGAFPGADYYQPRVVTLEVGITAPGDPAAATDALAALHRAASSPSIRQDAGDLAVLRMRWPGRDSARRLYGRVRRVETASMSKVNFGWIPVTLEFAATDPRWHGEPEQTLSLPLSISTTLMGFKAPLVAPITTGVVDPELRTGWAFNDGDLPAWPALEIQGPVSNPRIVCEQTGRTIALDYSIKAGESLRIETRPGTRWVLHDGANASFALTRSSRLDLFRLPAGRCEITWTGSDYTNSTRLIVAWRDAYTAL</sequence>
<dbReference type="Pfam" id="PF22768">
    <property type="entry name" value="SPP1_Dit"/>
    <property type="match status" value="1"/>
</dbReference>
<reference evidence="2 3" key="2">
    <citation type="journal article" date="2015" name="Stand. Genomic Sci.">
        <title>Draft genome sequence of marine-derived Streptomyces sp. TP-A0598, a producer of anti-MRSA antibiotic lydicamycins.</title>
        <authorList>
            <person name="Komaki H."/>
            <person name="Ichikawa N."/>
            <person name="Hosoyama A."/>
            <person name="Fujita N."/>
            <person name="Igarashi Y."/>
        </authorList>
    </citation>
    <scope>NUCLEOTIDE SEQUENCE [LARGE SCALE GENOMIC DNA]</scope>
    <source>
        <strain evidence="2 3">NBRC 110027</strain>
    </source>
</reference>
<comment type="caution">
    <text evidence="2">The sequence shown here is derived from an EMBL/GenBank/DDBJ whole genome shotgun (WGS) entry which is preliminary data.</text>
</comment>
<gene>
    <name evidence="2" type="ORF">TPA0598_04_03210</name>
</gene>
<organism evidence="2 3">
    <name type="scientific">Streptomyces lydicamycinicus</name>
    <dbReference type="NCBI Taxonomy" id="1546107"/>
    <lineage>
        <taxon>Bacteria</taxon>
        <taxon>Bacillati</taxon>
        <taxon>Actinomycetota</taxon>
        <taxon>Actinomycetes</taxon>
        <taxon>Kitasatosporales</taxon>
        <taxon>Streptomycetaceae</taxon>
        <taxon>Streptomyces</taxon>
    </lineage>
</organism>
<evidence type="ECO:0000313" key="2">
    <source>
        <dbReference type="EMBL" id="GAO08685.1"/>
    </source>
</evidence>
<dbReference type="RefSeq" id="WP_042154477.1">
    <property type="nucleotide sequence ID" value="NZ_BBNO01000004.1"/>
</dbReference>
<evidence type="ECO:0000259" key="1">
    <source>
        <dbReference type="Pfam" id="PF22768"/>
    </source>
</evidence>
<evidence type="ECO:0000313" key="3">
    <source>
        <dbReference type="Proteomes" id="UP000048965"/>
    </source>
</evidence>
<dbReference type="Proteomes" id="UP000048965">
    <property type="component" value="Unassembled WGS sequence"/>
</dbReference>
<dbReference type="OrthoDB" id="3985590at2"/>
<dbReference type="EMBL" id="BBNO01000004">
    <property type="protein sequence ID" value="GAO08685.1"/>
    <property type="molecule type" value="Genomic_DNA"/>
</dbReference>
<dbReference type="AlphaFoldDB" id="A0A0P4R740"/>
<dbReference type="Gene3D" id="2.60.120.860">
    <property type="match status" value="1"/>
</dbReference>
<accession>A0A0P4R740</accession>
<protein>
    <recommendedName>
        <fullName evidence="1">Siphovirus-type tail component C-terminal domain-containing protein</fullName>
    </recommendedName>
</protein>
<dbReference type="InterPro" id="IPR054738">
    <property type="entry name" value="Siphovirus-type_tail_C"/>
</dbReference>
<proteinExistence type="predicted"/>
<name>A0A0P4R740_9ACTN</name>
<feature type="domain" description="Siphovirus-type tail component C-terminal" evidence="1">
    <location>
        <begin position="194"/>
        <end position="284"/>
    </location>
</feature>